<keyword evidence="1" id="KW-0328">Glycosyltransferase</keyword>
<feature type="domain" description="Glycosyl transferase family 1" evidence="4">
    <location>
        <begin position="239"/>
        <end position="401"/>
    </location>
</feature>
<reference evidence="5 6" key="1">
    <citation type="submission" date="2020-03" db="EMBL/GenBank/DDBJ databases">
        <title>Soil Listeria distribution.</title>
        <authorList>
            <person name="Liao J."/>
            <person name="Wiedmann M."/>
        </authorList>
    </citation>
    <scope>NUCLEOTIDE SEQUENCE [LARGE SCALE GENOMIC DNA]</scope>
    <source>
        <strain evidence="5 6">FSL L7-0259</strain>
    </source>
</reference>
<dbReference type="PANTHER" id="PTHR12526:SF629">
    <property type="entry name" value="TEICHURONIC ACID BIOSYNTHESIS GLYCOSYLTRANSFERASE TUAH-RELATED"/>
    <property type="match status" value="1"/>
</dbReference>
<comment type="caution">
    <text evidence="5">The sequence shown here is derived from an EMBL/GenBank/DDBJ whole genome shotgun (WGS) entry which is preliminary data.</text>
</comment>
<evidence type="ECO:0000313" key="6">
    <source>
        <dbReference type="Proteomes" id="UP000541735"/>
    </source>
</evidence>
<keyword evidence="2 5" id="KW-0808">Transferase</keyword>
<dbReference type="Gene3D" id="3.40.50.2000">
    <property type="entry name" value="Glycogen Phosphorylase B"/>
    <property type="match status" value="2"/>
</dbReference>
<gene>
    <name evidence="5" type="ORF">HCB27_10580</name>
</gene>
<dbReference type="InterPro" id="IPR001296">
    <property type="entry name" value="Glyco_trans_1"/>
</dbReference>
<name>A0A7X0Z817_9LIST</name>
<accession>A0A7X0Z817</accession>
<keyword evidence="3" id="KW-1133">Transmembrane helix</keyword>
<keyword evidence="3" id="KW-0812">Transmembrane</keyword>
<proteinExistence type="predicted"/>
<dbReference type="SUPFAM" id="SSF53756">
    <property type="entry name" value="UDP-Glycosyltransferase/glycogen phosphorylase"/>
    <property type="match status" value="1"/>
</dbReference>
<evidence type="ECO:0000256" key="3">
    <source>
        <dbReference type="SAM" id="Phobius"/>
    </source>
</evidence>
<dbReference type="GO" id="GO:0016757">
    <property type="term" value="F:glycosyltransferase activity"/>
    <property type="evidence" value="ECO:0007669"/>
    <property type="project" value="UniProtKB-KW"/>
</dbReference>
<dbReference type="AlphaFoldDB" id="A0A7X0Z817"/>
<dbReference type="PANTHER" id="PTHR12526">
    <property type="entry name" value="GLYCOSYLTRANSFERASE"/>
    <property type="match status" value="1"/>
</dbReference>
<evidence type="ECO:0000256" key="2">
    <source>
        <dbReference type="ARBA" id="ARBA00022679"/>
    </source>
</evidence>
<dbReference type="RefSeq" id="WP_185549041.1">
    <property type="nucleotide sequence ID" value="NZ_JAARYD010000004.1"/>
</dbReference>
<dbReference type="Proteomes" id="UP000541735">
    <property type="component" value="Unassembled WGS sequence"/>
</dbReference>
<dbReference type="EMBL" id="JAARYD010000004">
    <property type="protein sequence ID" value="MBC2177064.1"/>
    <property type="molecule type" value="Genomic_DNA"/>
</dbReference>
<protein>
    <submittedName>
        <fullName evidence="5">Glycosyltransferase family 4 protein</fullName>
    </submittedName>
</protein>
<keyword evidence="3" id="KW-0472">Membrane</keyword>
<organism evidence="5 6">
    <name type="scientific">Listeria booriae</name>
    <dbReference type="NCBI Taxonomy" id="1552123"/>
    <lineage>
        <taxon>Bacteria</taxon>
        <taxon>Bacillati</taxon>
        <taxon>Bacillota</taxon>
        <taxon>Bacilli</taxon>
        <taxon>Bacillales</taxon>
        <taxon>Listeriaceae</taxon>
        <taxon>Listeria</taxon>
    </lineage>
</organism>
<sequence>MSKKVAVFVWNHFTNDARVMRECMALQEAGYSVDLIAIHDAKNPDLPFQESPVERFTVYRMKAGYPPSIQAVLKYVQQHVWCLVLIACLFITLLILFPRSTIVFSVVISPMFLKETHTIIRRMFLVFRMIRQGLADVYDFYHANDLNTLPQATVCAKVFHRKKLIYDSHEVQTSRTGYNHPIYGISEKWLLRFVDVCIHENDTRAAYIAKRYHFYPKVIHNYPDKVYLEKQSAIDLHGILAIPRHEPILLYQGGVQIGRGLDKLVEAVPYFDRGVVVIIGDGRIKKYLQQQVTDANLTQKIKFLPKVPLRDLLHYTKQAYLGFQVLNNICFNHYSASSNKLFEYIMSGVPVIGSDFPEIKKIIQGESVGLVVDSHNPVSIAAGVNQLLANPVLREAYHQNCYRAREIYNWENEKKHFLEIYKEVEDGHDKK</sequence>
<evidence type="ECO:0000259" key="4">
    <source>
        <dbReference type="Pfam" id="PF00534"/>
    </source>
</evidence>
<evidence type="ECO:0000256" key="1">
    <source>
        <dbReference type="ARBA" id="ARBA00022676"/>
    </source>
</evidence>
<feature type="transmembrane region" description="Helical" evidence="3">
    <location>
        <begin position="80"/>
        <end position="113"/>
    </location>
</feature>
<evidence type="ECO:0000313" key="5">
    <source>
        <dbReference type="EMBL" id="MBC2177064.1"/>
    </source>
</evidence>
<dbReference type="Pfam" id="PF00534">
    <property type="entry name" value="Glycos_transf_1"/>
    <property type="match status" value="1"/>
</dbReference>